<dbReference type="EMBL" id="FNSV01000001">
    <property type="protein sequence ID" value="SEB29159.1"/>
    <property type="molecule type" value="Genomic_DNA"/>
</dbReference>
<evidence type="ECO:0000313" key="3">
    <source>
        <dbReference type="Proteomes" id="UP000183561"/>
    </source>
</evidence>
<feature type="compositionally biased region" description="Basic and acidic residues" evidence="1">
    <location>
        <begin position="1"/>
        <end position="16"/>
    </location>
</feature>
<dbReference type="RefSeq" id="WP_244163391.1">
    <property type="nucleotide sequence ID" value="NZ_FNSV01000001.1"/>
</dbReference>
<evidence type="ECO:0000313" key="2">
    <source>
        <dbReference type="EMBL" id="SEB29159.1"/>
    </source>
</evidence>
<name>A0A1H4I4Y7_9NOCA</name>
<feature type="compositionally biased region" description="Basic and acidic residues" evidence="1">
    <location>
        <begin position="59"/>
        <end position="76"/>
    </location>
</feature>
<sequence length="125" mass="13833">MTSAADKVRASAERARMQVAAQPQPGEEQEPVAAPPATRVREEEPRKPAVRAVPVIPPRQKDIRKNVDLSPDQNDRLGDWQRAAARELGVARVTAQDVLVALVERLLADSDLSEQVKKDLHNARF</sequence>
<keyword evidence="3" id="KW-1185">Reference proteome</keyword>
<dbReference type="Proteomes" id="UP000183561">
    <property type="component" value="Unassembled WGS sequence"/>
</dbReference>
<organism evidence="2 3">
    <name type="scientific">Rhodococcus koreensis</name>
    <dbReference type="NCBI Taxonomy" id="99653"/>
    <lineage>
        <taxon>Bacteria</taxon>
        <taxon>Bacillati</taxon>
        <taxon>Actinomycetota</taxon>
        <taxon>Actinomycetes</taxon>
        <taxon>Mycobacteriales</taxon>
        <taxon>Nocardiaceae</taxon>
        <taxon>Rhodococcus</taxon>
    </lineage>
</organism>
<dbReference type="AlphaFoldDB" id="A0A1H4I4Y7"/>
<evidence type="ECO:0000256" key="1">
    <source>
        <dbReference type="SAM" id="MobiDB-lite"/>
    </source>
</evidence>
<feature type="region of interest" description="Disordered" evidence="1">
    <location>
        <begin position="1"/>
        <end position="76"/>
    </location>
</feature>
<reference evidence="3" key="1">
    <citation type="submission" date="2016-10" db="EMBL/GenBank/DDBJ databases">
        <authorList>
            <person name="Varghese N."/>
            <person name="Submissions S."/>
        </authorList>
    </citation>
    <scope>NUCLEOTIDE SEQUENCE [LARGE SCALE GENOMIC DNA]</scope>
    <source>
        <strain evidence="3">DSM 44498</strain>
    </source>
</reference>
<accession>A0A1H4I4Y7</accession>
<gene>
    <name evidence="2" type="ORF">SAMN04490239_0032</name>
</gene>
<proteinExistence type="predicted"/>
<protein>
    <submittedName>
        <fullName evidence="2">Uncharacterized protein</fullName>
    </submittedName>
</protein>